<gene>
    <name evidence="2" type="ORF">CLUP02_18240</name>
</gene>
<evidence type="ECO:0000313" key="2">
    <source>
        <dbReference type="EMBL" id="UQC76725.1"/>
    </source>
</evidence>
<dbReference type="RefSeq" id="XP_049138366.1">
    <property type="nucleotide sequence ID" value="XM_049297142.1"/>
</dbReference>
<dbReference type="Proteomes" id="UP000830671">
    <property type="component" value="Chromosome 10"/>
</dbReference>
<protein>
    <submittedName>
        <fullName evidence="2">Uncharacterized protein</fullName>
    </submittedName>
</protein>
<dbReference type="GeneID" id="73352152"/>
<dbReference type="AlphaFoldDB" id="A0A9Q8SGE3"/>
<accession>A0A9Q8SGE3</accession>
<name>A0A9Q8SGE3_9PEZI</name>
<feature type="region of interest" description="Disordered" evidence="1">
    <location>
        <begin position="119"/>
        <end position="139"/>
    </location>
</feature>
<dbReference type="EMBL" id="CP019472">
    <property type="protein sequence ID" value="UQC76725.1"/>
    <property type="molecule type" value="Genomic_DNA"/>
</dbReference>
<sequence>MGYGRYTSRSNTRPQVFGYNIASPQLTRIWGKLPADICRQESRYIGDALDAIGSRPMVSLDKLSSRCKGRSNSRAGDRAYCLESQNCPRYHVFKVMFSVAAYVCDAFLSNLRRRCRVSSASTGRSRHTPPALRLDNAIR</sequence>
<proteinExistence type="predicted"/>
<evidence type="ECO:0000256" key="1">
    <source>
        <dbReference type="SAM" id="MobiDB-lite"/>
    </source>
</evidence>
<keyword evidence="3" id="KW-1185">Reference proteome</keyword>
<reference evidence="2" key="1">
    <citation type="journal article" date="2021" name="Mol. Plant Microbe Interact.">
        <title>Complete Genome Sequence of the Plant-Pathogenic Fungus Colletotrichum lupini.</title>
        <authorList>
            <person name="Baroncelli R."/>
            <person name="Pensec F."/>
            <person name="Da Lio D."/>
            <person name="Boufleur T."/>
            <person name="Vicente I."/>
            <person name="Sarrocco S."/>
            <person name="Picot A."/>
            <person name="Baraldi E."/>
            <person name="Sukno S."/>
            <person name="Thon M."/>
            <person name="Le Floch G."/>
        </authorList>
    </citation>
    <scope>NUCLEOTIDE SEQUENCE</scope>
    <source>
        <strain evidence="2">IMI 504893</strain>
    </source>
</reference>
<dbReference type="KEGG" id="clup:CLUP02_18240"/>
<evidence type="ECO:0000313" key="3">
    <source>
        <dbReference type="Proteomes" id="UP000830671"/>
    </source>
</evidence>
<organism evidence="2 3">
    <name type="scientific">Colletotrichum lupini</name>
    <dbReference type="NCBI Taxonomy" id="145971"/>
    <lineage>
        <taxon>Eukaryota</taxon>
        <taxon>Fungi</taxon>
        <taxon>Dikarya</taxon>
        <taxon>Ascomycota</taxon>
        <taxon>Pezizomycotina</taxon>
        <taxon>Sordariomycetes</taxon>
        <taxon>Hypocreomycetidae</taxon>
        <taxon>Glomerellales</taxon>
        <taxon>Glomerellaceae</taxon>
        <taxon>Colletotrichum</taxon>
        <taxon>Colletotrichum acutatum species complex</taxon>
    </lineage>
</organism>